<reference evidence="1" key="1">
    <citation type="journal article" date="2020" name="mSystems">
        <title>Genome- and Community-Level Interaction Insights into Carbon Utilization and Element Cycling Functions of Hydrothermarchaeota in Hydrothermal Sediment.</title>
        <authorList>
            <person name="Zhou Z."/>
            <person name="Liu Y."/>
            <person name="Xu W."/>
            <person name="Pan J."/>
            <person name="Luo Z.H."/>
            <person name="Li M."/>
        </authorList>
    </citation>
    <scope>NUCLEOTIDE SEQUENCE [LARGE SCALE GENOMIC DNA]</scope>
    <source>
        <strain evidence="1">HyVt-85</strain>
    </source>
</reference>
<protein>
    <submittedName>
        <fullName evidence="1">Uncharacterized protein</fullName>
    </submittedName>
</protein>
<organism evidence="1">
    <name type="scientific">Candidatus Aciduliprofundum boonei</name>
    <dbReference type="NCBI Taxonomy" id="379547"/>
    <lineage>
        <taxon>Archaea</taxon>
        <taxon>Methanobacteriati</taxon>
        <taxon>Thermoplasmatota</taxon>
        <taxon>DHVE2 group</taxon>
        <taxon>Candidatus Aciduliprofundum</taxon>
    </lineage>
</organism>
<sequence>MIQMNGKLVLGIIAILAIFGIAALSGMHVNTGAAVLDSSDSDAQVQGGDPPLDYDFIVIYHTQLLDDDPPLDYDFI</sequence>
<accession>A0A7J3TB32</accession>
<dbReference type="AlphaFoldDB" id="A0A7J3TB32"/>
<dbReference type="EMBL" id="DRTM01000106">
    <property type="protein sequence ID" value="HHE75778.1"/>
    <property type="molecule type" value="Genomic_DNA"/>
</dbReference>
<comment type="caution">
    <text evidence="1">The sequence shown here is derived from an EMBL/GenBank/DDBJ whole genome shotgun (WGS) entry which is preliminary data.</text>
</comment>
<name>A0A7J3TB32_9ARCH</name>
<proteinExistence type="predicted"/>
<dbReference type="Proteomes" id="UP000886130">
    <property type="component" value="Unassembled WGS sequence"/>
</dbReference>
<evidence type="ECO:0000313" key="1">
    <source>
        <dbReference type="EMBL" id="HHE75778.1"/>
    </source>
</evidence>
<gene>
    <name evidence="1" type="ORF">ENL31_01450</name>
</gene>